<dbReference type="Pfam" id="PF19117">
    <property type="entry name" value="Mim2"/>
    <property type="match status" value="1"/>
</dbReference>
<evidence type="ECO:0000313" key="2">
    <source>
        <dbReference type="Proteomes" id="UP000011668"/>
    </source>
</evidence>
<keyword evidence="2" id="KW-1185">Reference proteome</keyword>
<dbReference type="GO" id="GO:0070096">
    <property type="term" value="P:mitochondrial outer membrane translocase complex assembly"/>
    <property type="evidence" value="ECO:0007669"/>
    <property type="project" value="InterPro"/>
</dbReference>
<dbReference type="Proteomes" id="UP000011668">
    <property type="component" value="Unassembled WGS sequence"/>
</dbReference>
<dbReference type="PANTHER" id="PTHR28230">
    <property type="entry name" value="CHROMOSOME 1, WHOLE GENOME SHOTGUN SEQUENCE"/>
    <property type="match status" value="1"/>
</dbReference>
<dbReference type="GO" id="GO:0045040">
    <property type="term" value="P:protein insertion into mitochondrial outer membrane"/>
    <property type="evidence" value="ECO:0007669"/>
    <property type="project" value="InterPro"/>
</dbReference>
<organism evidence="1 2">
    <name type="scientific">Thanatephorus cucumeris (strain AG1-IA)</name>
    <name type="common">Rice sheath blight fungus</name>
    <name type="synonym">Rhizoctonia solani</name>
    <dbReference type="NCBI Taxonomy" id="983506"/>
    <lineage>
        <taxon>Eukaryota</taxon>
        <taxon>Fungi</taxon>
        <taxon>Dikarya</taxon>
        <taxon>Basidiomycota</taxon>
        <taxon>Agaricomycotina</taxon>
        <taxon>Agaricomycetes</taxon>
        <taxon>Cantharellales</taxon>
        <taxon>Ceratobasidiaceae</taxon>
        <taxon>Rhizoctonia</taxon>
        <taxon>Rhizoctonia solani AG-1</taxon>
    </lineage>
</organism>
<reference evidence="1 2" key="1">
    <citation type="journal article" date="2013" name="Nat. Commun.">
        <title>The evolution and pathogenic mechanisms of the rice sheath blight pathogen.</title>
        <authorList>
            <person name="Zheng A."/>
            <person name="Lin R."/>
            <person name="Xu L."/>
            <person name="Qin P."/>
            <person name="Tang C."/>
            <person name="Ai P."/>
            <person name="Zhang D."/>
            <person name="Liu Y."/>
            <person name="Sun Z."/>
            <person name="Feng H."/>
            <person name="Wang Y."/>
            <person name="Chen Y."/>
            <person name="Liang X."/>
            <person name="Fu R."/>
            <person name="Li Q."/>
            <person name="Zhang J."/>
            <person name="Yu X."/>
            <person name="Xie Z."/>
            <person name="Ding L."/>
            <person name="Guan P."/>
            <person name="Tang J."/>
            <person name="Liang Y."/>
            <person name="Wang S."/>
            <person name="Deng Q."/>
            <person name="Li S."/>
            <person name="Zhu J."/>
            <person name="Wang L."/>
            <person name="Liu H."/>
            <person name="Li P."/>
        </authorList>
    </citation>
    <scope>NUCLEOTIDE SEQUENCE [LARGE SCALE GENOMIC DNA]</scope>
    <source>
        <strain evidence="2">AG-1 IA</strain>
    </source>
</reference>
<dbReference type="InterPro" id="IPR037652">
    <property type="entry name" value="Mim2"/>
</dbReference>
<evidence type="ECO:0000313" key="1">
    <source>
        <dbReference type="EMBL" id="ELU41641.1"/>
    </source>
</evidence>
<gene>
    <name evidence="1" type="ORF">AG1IA_04327</name>
</gene>
<dbReference type="HOGENOM" id="CLU_824334_0_0_1"/>
<proteinExistence type="predicted"/>
<accession>L8WU09</accession>
<dbReference type="PANTHER" id="PTHR28230:SF1">
    <property type="entry name" value="MITOCHONDRIAL IMPORT PROTEIN 2"/>
    <property type="match status" value="1"/>
</dbReference>
<dbReference type="OrthoDB" id="5555533at2759"/>
<dbReference type="EMBL" id="AFRT01001007">
    <property type="protein sequence ID" value="ELU41641.1"/>
    <property type="molecule type" value="Genomic_DNA"/>
</dbReference>
<dbReference type="AlphaFoldDB" id="L8WU09"/>
<dbReference type="STRING" id="983506.L8WU09"/>
<dbReference type="GO" id="GO:0005741">
    <property type="term" value="C:mitochondrial outer membrane"/>
    <property type="evidence" value="ECO:0007669"/>
    <property type="project" value="TreeGrafter"/>
</dbReference>
<protein>
    <submittedName>
        <fullName evidence="1">Uncharacterized protein</fullName>
    </submittedName>
</protein>
<name>L8WU09_THACA</name>
<comment type="caution">
    <text evidence="1">The sequence shown here is derived from an EMBL/GenBank/DDBJ whole genome shotgun (WGS) entry which is preliminary data.</text>
</comment>
<sequence length="337" mass="38770">MLPRKYACMIRSLCHPRLNDLPLIRDSIQSSMEVINWANAPVLLSDPGIPVMFHYLLSVSTLCDVKITLSSTAAAVCRFTYPALLYKPGTYVIMFIPRCFLNLKISRGERGATFGVEKFGLFVNTLSAILTPNLSDTSLSILLIAFLNKVSMLVDEKEQRLCRKVWYILFDLHDDTGRLDIFEWVLESTYPKISIRKMAYLEPKSSTSVSPASSVDDSRSQISYDSEEEEERLAQQEWDESVQQLQLLLTVVVLPFFGKWLGRRWSNIREYARVWQRIFRAKYSSDLIIRIPKARPSTPATDPAVRRYTNMATDTTRMSENRNSKKRVFIKLELQSD</sequence>